<dbReference type="GO" id="GO:0016117">
    <property type="term" value="P:carotenoid biosynthetic process"/>
    <property type="evidence" value="ECO:0007669"/>
    <property type="project" value="UniProtKB-KW"/>
</dbReference>
<evidence type="ECO:0000256" key="2">
    <source>
        <dbReference type="ARBA" id="ARBA00005221"/>
    </source>
</evidence>
<dbReference type="InterPro" id="IPR008949">
    <property type="entry name" value="Isoprenoid_synthase_dom_sf"/>
</dbReference>
<dbReference type="Proteomes" id="UP000000692">
    <property type="component" value="Chromosome"/>
</dbReference>
<dbReference type="PROSITE" id="PS00444">
    <property type="entry name" value="POLYPRENYL_SYNTHASE_2"/>
    <property type="match status" value="1"/>
</dbReference>
<comment type="catalytic activity">
    <reaction evidence="14">
        <text>isopentenyl diphosphate + (2E,6E)-farnesyl diphosphate = (2E,6E,10E)-geranylgeranyl diphosphate + diphosphate</text>
        <dbReference type="Rhea" id="RHEA:17653"/>
        <dbReference type="ChEBI" id="CHEBI:33019"/>
        <dbReference type="ChEBI" id="CHEBI:58756"/>
        <dbReference type="ChEBI" id="CHEBI:128769"/>
        <dbReference type="ChEBI" id="CHEBI:175763"/>
        <dbReference type="EC" id="2.5.1.29"/>
    </reaction>
</comment>
<comment type="similarity">
    <text evidence="3 16">Belongs to the FPP/GGPP synthase family.</text>
</comment>
<keyword evidence="10" id="KW-0149">Chlorophyll biosynthesis</keyword>
<dbReference type="InterPro" id="IPR033749">
    <property type="entry name" value="Polyprenyl_synt_CS"/>
</dbReference>
<evidence type="ECO:0000256" key="5">
    <source>
        <dbReference type="ARBA" id="ARBA00022531"/>
    </source>
</evidence>
<dbReference type="OrthoDB" id="9805316at2"/>
<keyword evidence="18" id="KW-1185">Reference proteome</keyword>
<protein>
    <recommendedName>
        <fullName evidence="12">Geranylgeranyl diphosphate synthase</fullName>
        <ecNumber evidence="4">2.5.1.29</ecNumber>
    </recommendedName>
    <alternativeName>
        <fullName evidence="13">Farnesyltranstransferase</fullName>
    </alternativeName>
</protein>
<dbReference type="GO" id="GO:0004311">
    <property type="term" value="F:geranylgeranyl diphosphate synthase activity"/>
    <property type="evidence" value="ECO:0007669"/>
    <property type="project" value="UniProtKB-EC"/>
</dbReference>
<evidence type="ECO:0000256" key="15">
    <source>
        <dbReference type="ARBA" id="ARBA00054703"/>
    </source>
</evidence>
<evidence type="ECO:0000256" key="1">
    <source>
        <dbReference type="ARBA" id="ARBA00001946"/>
    </source>
</evidence>
<comment type="cofactor">
    <cofactor evidence="1">
        <name>Mg(2+)</name>
        <dbReference type="ChEBI" id="CHEBI:18420"/>
    </cofactor>
</comment>
<reference evidence="17 18" key="1">
    <citation type="journal article" date="2011" name="J. Bacteriol.">
        <title>Complete genome sequence of the industrial strain Ketogulonicigenium vulgare WSH-001.</title>
        <authorList>
            <person name="Liu L."/>
            <person name="Li Y."/>
            <person name="Zhang J."/>
            <person name="Zhou Z."/>
            <person name="Liu J."/>
            <person name="Li X."/>
            <person name="Zhou J."/>
            <person name="Du G."/>
            <person name="Wang L."/>
            <person name="Chen J."/>
        </authorList>
    </citation>
    <scope>NUCLEOTIDE SEQUENCE [LARGE SCALE GENOMIC DNA]</scope>
    <source>
        <strain evidence="17 18">WSH-001</strain>
    </source>
</reference>
<evidence type="ECO:0000256" key="4">
    <source>
        <dbReference type="ARBA" id="ARBA00012382"/>
    </source>
</evidence>
<organism evidence="17 18">
    <name type="scientific">Ketogulonicigenium vulgare (strain WSH-001)</name>
    <dbReference type="NCBI Taxonomy" id="759362"/>
    <lineage>
        <taxon>Bacteria</taxon>
        <taxon>Pseudomonadati</taxon>
        <taxon>Pseudomonadota</taxon>
        <taxon>Alphaproteobacteria</taxon>
        <taxon>Rhodobacterales</taxon>
        <taxon>Roseobacteraceae</taxon>
        <taxon>Ketogulonicigenium</taxon>
    </lineage>
</organism>
<evidence type="ECO:0000256" key="10">
    <source>
        <dbReference type="ARBA" id="ARBA00023171"/>
    </source>
</evidence>
<dbReference type="SFLD" id="SFLDS00005">
    <property type="entry name" value="Isoprenoid_Synthase_Type_I"/>
    <property type="match status" value="1"/>
</dbReference>
<dbReference type="Gene3D" id="1.10.600.10">
    <property type="entry name" value="Farnesyl Diphosphate Synthase"/>
    <property type="match status" value="1"/>
</dbReference>
<evidence type="ECO:0000256" key="11">
    <source>
        <dbReference type="ARBA" id="ARBA00023229"/>
    </source>
</evidence>
<proteinExistence type="inferred from homology"/>
<sequence>MQSLSTRMAAAAADVQALIAAHLSPLAAASPVASAMIYACTGGKGLRGFLVLESARLHGIAYADALPVAAAVEAVHAYSLVHDDMPAMDDDDLRRGRPTVHRQWDEATALLAGDALQSLGFELIATAALPDSARVTLLAGFARAAGIHGMVGGQEADIAAETAARPLSLDQIIALQRGKTGALITWSASAGAVMAGADAAPLRAFGDAIGLAFQITDDILDVEGSAATMGKAVQKDAAAGKATFVSLLGLQGAKDQALALLQTADAALIPYGATAATLRETAQFVITRQN</sequence>
<name>F9Y857_KETVW</name>
<dbReference type="FunFam" id="1.10.600.10:FF:000001">
    <property type="entry name" value="Geranylgeranyl diphosphate synthase"/>
    <property type="match status" value="1"/>
</dbReference>
<evidence type="ECO:0000313" key="17">
    <source>
        <dbReference type="EMBL" id="AEM42343.1"/>
    </source>
</evidence>
<dbReference type="PANTHER" id="PTHR43281:SF1">
    <property type="entry name" value="FARNESYL DIPHOSPHATE SYNTHASE"/>
    <property type="match status" value="1"/>
</dbReference>
<evidence type="ECO:0000256" key="16">
    <source>
        <dbReference type="RuleBase" id="RU004466"/>
    </source>
</evidence>
<keyword evidence="8" id="KW-0125">Carotenoid biosynthesis</keyword>
<dbReference type="GO" id="GO:0015979">
    <property type="term" value="P:photosynthesis"/>
    <property type="evidence" value="ECO:0007669"/>
    <property type="project" value="UniProtKB-KW"/>
</dbReference>
<dbReference type="eggNOG" id="COG0142">
    <property type="taxonomic scope" value="Bacteria"/>
</dbReference>
<keyword evidence="11" id="KW-0414">Isoprene biosynthesis</keyword>
<gene>
    <name evidence="17" type="primary">ispA</name>
    <name evidence="17" type="ordered locus">KVU_2504</name>
</gene>
<dbReference type="PANTHER" id="PTHR43281">
    <property type="entry name" value="FARNESYL DIPHOSPHATE SYNTHASE"/>
    <property type="match status" value="1"/>
</dbReference>
<keyword evidence="6 16" id="KW-0808">Transferase</keyword>
<evidence type="ECO:0000256" key="3">
    <source>
        <dbReference type="ARBA" id="ARBA00006706"/>
    </source>
</evidence>
<dbReference type="HOGENOM" id="CLU_014015_0_1_5"/>
<dbReference type="PATRIC" id="fig|759362.5.peg.2615"/>
<evidence type="ECO:0000256" key="14">
    <source>
        <dbReference type="ARBA" id="ARBA00048119"/>
    </source>
</evidence>
<keyword evidence="5" id="KW-0602">Photosynthesis</keyword>
<dbReference type="AlphaFoldDB" id="F9Y857"/>
<dbReference type="PROSITE" id="PS00723">
    <property type="entry name" value="POLYPRENYL_SYNTHASE_1"/>
    <property type="match status" value="1"/>
</dbReference>
<dbReference type="KEGG" id="kvl:KVU_2504"/>
<accession>F9Y857</accession>
<evidence type="ECO:0000256" key="8">
    <source>
        <dbReference type="ARBA" id="ARBA00022746"/>
    </source>
</evidence>
<comment type="function">
    <text evidence="15">Catalyzes the condensation of farnesyl diphosphate (FPP) and isopentenyl diphosphate (IPP) to yield geranylgeranyl diphosphate (GGPP) needed for biosynthesis of carotenoids and diterpenes.</text>
</comment>
<dbReference type="EC" id="2.5.1.29" evidence="4"/>
<dbReference type="Pfam" id="PF00348">
    <property type="entry name" value="polyprenyl_synt"/>
    <property type="match status" value="1"/>
</dbReference>
<keyword evidence="7" id="KW-0479">Metal-binding</keyword>
<dbReference type="SUPFAM" id="SSF48576">
    <property type="entry name" value="Terpenoid synthases"/>
    <property type="match status" value="1"/>
</dbReference>
<dbReference type="SFLD" id="SFLDG01017">
    <property type="entry name" value="Polyprenyl_Transferase_Like"/>
    <property type="match status" value="1"/>
</dbReference>
<dbReference type="InterPro" id="IPR000092">
    <property type="entry name" value="Polyprenyl_synt"/>
</dbReference>
<evidence type="ECO:0000256" key="6">
    <source>
        <dbReference type="ARBA" id="ARBA00022679"/>
    </source>
</evidence>
<evidence type="ECO:0000313" key="18">
    <source>
        <dbReference type="Proteomes" id="UP000000692"/>
    </source>
</evidence>
<keyword evidence="9" id="KW-0460">Magnesium</keyword>
<comment type="pathway">
    <text evidence="2">Isoprenoid biosynthesis; geranylgeranyl diphosphate biosynthesis; geranylgeranyl diphosphate from farnesyl diphosphate and isopentenyl diphosphate: step 1/1.</text>
</comment>
<evidence type="ECO:0000256" key="12">
    <source>
        <dbReference type="ARBA" id="ARBA00023818"/>
    </source>
</evidence>
<evidence type="ECO:0000256" key="9">
    <source>
        <dbReference type="ARBA" id="ARBA00022842"/>
    </source>
</evidence>
<evidence type="ECO:0000256" key="7">
    <source>
        <dbReference type="ARBA" id="ARBA00022723"/>
    </source>
</evidence>
<dbReference type="GO" id="GO:0015995">
    <property type="term" value="P:chlorophyll biosynthetic process"/>
    <property type="evidence" value="ECO:0007669"/>
    <property type="project" value="UniProtKB-KW"/>
</dbReference>
<evidence type="ECO:0000256" key="13">
    <source>
        <dbReference type="ARBA" id="ARBA00032052"/>
    </source>
</evidence>
<dbReference type="EMBL" id="CP002018">
    <property type="protein sequence ID" value="AEM42343.1"/>
    <property type="molecule type" value="Genomic_DNA"/>
</dbReference>
<dbReference type="RefSeq" id="WP_013383142.1">
    <property type="nucleotide sequence ID" value="NC_017384.1"/>
</dbReference>
<dbReference type="GO" id="GO:0046872">
    <property type="term" value="F:metal ion binding"/>
    <property type="evidence" value="ECO:0007669"/>
    <property type="project" value="UniProtKB-KW"/>
</dbReference>